<organism evidence="2 3">
    <name type="scientific">Pontibacter chinhatensis</name>
    <dbReference type="NCBI Taxonomy" id="1436961"/>
    <lineage>
        <taxon>Bacteria</taxon>
        <taxon>Pseudomonadati</taxon>
        <taxon>Bacteroidota</taxon>
        <taxon>Cytophagia</taxon>
        <taxon>Cytophagales</taxon>
        <taxon>Hymenobacteraceae</taxon>
        <taxon>Pontibacter</taxon>
    </lineage>
</organism>
<sequence>MEFLLFDLIQSGIGRLYLWVRYRKKERIAKLLAEKYEGSYAKAGSLLLLNSFAVLFGLLLFFFLAGMIYGSFK</sequence>
<evidence type="ECO:0000313" key="2">
    <source>
        <dbReference type="EMBL" id="SFG42597.1"/>
    </source>
</evidence>
<protein>
    <submittedName>
        <fullName evidence="2">Uncharacterized protein</fullName>
    </submittedName>
</protein>
<accession>A0A1I2RVC6</accession>
<keyword evidence="1" id="KW-0472">Membrane</keyword>
<dbReference type="RefSeq" id="WP_092099930.1">
    <property type="nucleotide sequence ID" value="NZ_FOOT01000002.1"/>
</dbReference>
<keyword evidence="1" id="KW-0812">Transmembrane</keyword>
<dbReference type="STRING" id="1436961.SAMN05421739_102480"/>
<reference evidence="3" key="1">
    <citation type="submission" date="2016-10" db="EMBL/GenBank/DDBJ databases">
        <authorList>
            <person name="Varghese N."/>
            <person name="Submissions S."/>
        </authorList>
    </citation>
    <scope>NUCLEOTIDE SEQUENCE [LARGE SCALE GENOMIC DNA]</scope>
    <source>
        <strain evidence="3">LP51</strain>
    </source>
</reference>
<dbReference type="AlphaFoldDB" id="A0A1I2RVC6"/>
<keyword evidence="1" id="KW-1133">Transmembrane helix</keyword>
<gene>
    <name evidence="2" type="ORF">SAMN05421739_102480</name>
</gene>
<dbReference type="Proteomes" id="UP000198724">
    <property type="component" value="Unassembled WGS sequence"/>
</dbReference>
<evidence type="ECO:0000313" key="3">
    <source>
        <dbReference type="Proteomes" id="UP000198724"/>
    </source>
</evidence>
<name>A0A1I2RVC6_9BACT</name>
<dbReference type="OrthoDB" id="894406at2"/>
<dbReference type="EMBL" id="FOOT01000002">
    <property type="protein sequence ID" value="SFG42597.1"/>
    <property type="molecule type" value="Genomic_DNA"/>
</dbReference>
<evidence type="ECO:0000256" key="1">
    <source>
        <dbReference type="SAM" id="Phobius"/>
    </source>
</evidence>
<proteinExistence type="predicted"/>
<keyword evidence="3" id="KW-1185">Reference proteome</keyword>
<feature type="transmembrane region" description="Helical" evidence="1">
    <location>
        <begin position="46"/>
        <end position="69"/>
    </location>
</feature>